<keyword evidence="1" id="KW-0472">Membrane</keyword>
<sequence>MDKMGHFIYKFSLHFLIYWFFVRWIQTDHLYHITIPSFFIITTNNKTSIFFKAKSHIFFKKHFHSMHHEKKIKINKF</sequence>
<accession>A0A2N0REE4</accession>
<evidence type="ECO:0000313" key="2">
    <source>
        <dbReference type="EMBL" id="PKC61646.1"/>
    </source>
</evidence>
<evidence type="ECO:0000313" key="3">
    <source>
        <dbReference type="Proteomes" id="UP000232688"/>
    </source>
</evidence>
<dbReference type="AlphaFoldDB" id="A0A2N0REE4"/>
<protein>
    <submittedName>
        <fullName evidence="2">Uncharacterized protein</fullName>
    </submittedName>
</protein>
<organism evidence="2 3">
    <name type="scientific">Rhizophagus irregularis</name>
    <dbReference type="NCBI Taxonomy" id="588596"/>
    <lineage>
        <taxon>Eukaryota</taxon>
        <taxon>Fungi</taxon>
        <taxon>Fungi incertae sedis</taxon>
        <taxon>Mucoromycota</taxon>
        <taxon>Glomeromycotina</taxon>
        <taxon>Glomeromycetes</taxon>
        <taxon>Glomerales</taxon>
        <taxon>Glomeraceae</taxon>
        <taxon>Rhizophagus</taxon>
    </lineage>
</organism>
<name>A0A2N0REE4_9GLOM</name>
<proteinExistence type="predicted"/>
<dbReference type="Proteomes" id="UP000232688">
    <property type="component" value="Unassembled WGS sequence"/>
</dbReference>
<dbReference type="EMBL" id="LLXH01000954">
    <property type="protein sequence ID" value="PKC61646.1"/>
    <property type="molecule type" value="Genomic_DNA"/>
</dbReference>
<feature type="transmembrane region" description="Helical" evidence="1">
    <location>
        <begin position="31"/>
        <end position="51"/>
    </location>
</feature>
<keyword evidence="1" id="KW-0812">Transmembrane</keyword>
<feature type="transmembrane region" description="Helical" evidence="1">
    <location>
        <begin position="7"/>
        <end position="25"/>
    </location>
</feature>
<reference evidence="2 3" key="1">
    <citation type="submission" date="2017-10" db="EMBL/GenBank/DDBJ databases">
        <title>Extensive intraspecific genome diversity in a model arbuscular mycorrhizal fungus.</title>
        <authorList>
            <person name="Chen E.C.H."/>
            <person name="Morin E."/>
            <person name="Baudet D."/>
            <person name="Noel J."/>
            <person name="Ndikumana S."/>
            <person name="Charron P."/>
            <person name="St-Onge C."/>
            <person name="Giorgi J."/>
            <person name="Grigoriev I.V."/>
            <person name="Roux C."/>
            <person name="Martin F.M."/>
            <person name="Corradi N."/>
        </authorList>
    </citation>
    <scope>NUCLEOTIDE SEQUENCE [LARGE SCALE GENOMIC DNA]</scope>
    <source>
        <strain evidence="2 3">A1</strain>
    </source>
</reference>
<comment type="caution">
    <text evidence="2">The sequence shown here is derived from an EMBL/GenBank/DDBJ whole genome shotgun (WGS) entry which is preliminary data.</text>
</comment>
<evidence type="ECO:0000256" key="1">
    <source>
        <dbReference type="SAM" id="Phobius"/>
    </source>
</evidence>
<gene>
    <name evidence="2" type="ORF">RhiirA1_273657</name>
</gene>
<dbReference type="VEuPathDB" id="FungiDB:RhiirA1_273657"/>
<reference evidence="2 3" key="2">
    <citation type="submission" date="2017-10" db="EMBL/GenBank/DDBJ databases">
        <title>Genome analyses suggest a sexual origin of heterokaryosis in a supposedly ancient asexual fungus.</title>
        <authorList>
            <person name="Corradi N."/>
            <person name="Sedzielewska K."/>
            <person name="Noel J."/>
            <person name="Charron P."/>
            <person name="Farinelli L."/>
            <person name="Marton T."/>
            <person name="Kruger M."/>
            <person name="Pelin A."/>
            <person name="Brachmann A."/>
            <person name="Corradi N."/>
        </authorList>
    </citation>
    <scope>NUCLEOTIDE SEQUENCE [LARGE SCALE GENOMIC DNA]</scope>
    <source>
        <strain evidence="2 3">A1</strain>
    </source>
</reference>
<keyword evidence="1" id="KW-1133">Transmembrane helix</keyword>